<accession>A0A4R1S6X3</accession>
<dbReference type="EMBL" id="SLUN01000004">
    <property type="protein sequence ID" value="TCL74212.1"/>
    <property type="molecule type" value="Genomic_DNA"/>
</dbReference>
<evidence type="ECO:0000313" key="2">
    <source>
        <dbReference type="Proteomes" id="UP000295008"/>
    </source>
</evidence>
<evidence type="ECO:0008006" key="3">
    <source>
        <dbReference type="Google" id="ProtNLM"/>
    </source>
</evidence>
<gene>
    <name evidence="1" type="ORF">EDC14_1004150</name>
</gene>
<protein>
    <recommendedName>
        <fullName evidence="3">Elp3/MiaA/NifB-like radical SAM core domain-containing protein</fullName>
    </recommendedName>
</protein>
<sequence>MYQWRKGIASWECGKTLYISVPFTWLMDEAEKMAELHKGPVLIGGPGSMQPNQKCPGFEPLLFHNPSATFTTRGCPNGCGFCAVPKLEPEFKEIPDFRPAPIICDNNFTAASRKHQERVVERLKVFTLVDFNQGLECGRFKPELADLLGNLHCKVRFAFDHVSFESKVKAAIDLCRKRTTKNIGIYVLIGFNDSPADARYRLELVRSWGIRPNAMRFQPLDAKKKNAYVAPGWTELELMRMMNYYNKLRWLEHVRYEEFEYRVGEENQGHLFETEAS</sequence>
<name>A0A4R1S6X3_HYDET</name>
<reference evidence="1 2" key="1">
    <citation type="submission" date="2019-03" db="EMBL/GenBank/DDBJ databases">
        <title>Genomic Encyclopedia of Type Strains, Phase IV (KMG-IV): sequencing the most valuable type-strain genomes for metagenomic binning, comparative biology and taxonomic classification.</title>
        <authorList>
            <person name="Goeker M."/>
        </authorList>
    </citation>
    <scope>NUCLEOTIDE SEQUENCE [LARGE SCALE GENOMIC DNA]</scope>
    <source>
        <strain evidence="1 2">LX-B</strain>
    </source>
</reference>
<dbReference type="OrthoDB" id="9801659at2"/>
<dbReference type="InterPro" id="IPR058240">
    <property type="entry name" value="rSAM_sf"/>
</dbReference>
<dbReference type="RefSeq" id="WP_132013201.1">
    <property type="nucleotide sequence ID" value="NZ_SLUN01000004.1"/>
</dbReference>
<proteinExistence type="predicted"/>
<comment type="caution">
    <text evidence="1">The sequence shown here is derived from an EMBL/GenBank/DDBJ whole genome shotgun (WGS) entry which is preliminary data.</text>
</comment>
<evidence type="ECO:0000313" key="1">
    <source>
        <dbReference type="EMBL" id="TCL74212.1"/>
    </source>
</evidence>
<dbReference type="Proteomes" id="UP000295008">
    <property type="component" value="Unassembled WGS sequence"/>
</dbReference>
<keyword evidence="2" id="KW-1185">Reference proteome</keyword>
<dbReference type="SUPFAM" id="SSF102114">
    <property type="entry name" value="Radical SAM enzymes"/>
    <property type="match status" value="1"/>
</dbReference>
<dbReference type="AlphaFoldDB" id="A0A4R1S6X3"/>
<organism evidence="1 2">
    <name type="scientific">Hydrogenispora ethanolica</name>
    <dbReference type="NCBI Taxonomy" id="1082276"/>
    <lineage>
        <taxon>Bacteria</taxon>
        <taxon>Bacillati</taxon>
        <taxon>Bacillota</taxon>
        <taxon>Hydrogenispora</taxon>
    </lineage>
</organism>